<dbReference type="InterPro" id="IPR011992">
    <property type="entry name" value="EF-hand-dom_pair"/>
</dbReference>
<dbReference type="OrthoDB" id="442428at2759"/>
<keyword evidence="3" id="KW-0479">Metal-binding</keyword>
<dbReference type="AlphaFoldDB" id="A0A812SZM0"/>
<dbReference type="GO" id="GO:0005509">
    <property type="term" value="F:calcium ion binding"/>
    <property type="evidence" value="ECO:0007669"/>
    <property type="project" value="InterPro"/>
</dbReference>
<evidence type="ECO:0000256" key="1">
    <source>
        <dbReference type="ARBA" id="ARBA00001936"/>
    </source>
</evidence>
<dbReference type="InterPro" id="IPR051134">
    <property type="entry name" value="PPP_phosphatase"/>
</dbReference>
<gene>
    <name evidence="8" type="primary">pph-5</name>
    <name evidence="8" type="ORF">SNAT2548_LOCUS28630</name>
</gene>
<reference evidence="8" key="1">
    <citation type="submission" date="2021-02" db="EMBL/GenBank/DDBJ databases">
        <authorList>
            <person name="Dougan E. K."/>
            <person name="Rhodes N."/>
            <person name="Thang M."/>
            <person name="Chan C."/>
        </authorList>
    </citation>
    <scope>NUCLEOTIDE SEQUENCE</scope>
</reference>
<comment type="caution">
    <text evidence="8">The sequence shown here is derived from an EMBL/GenBank/DDBJ whole genome shotgun (WGS) entry which is preliminary data.</text>
</comment>
<dbReference type="SUPFAM" id="SSF47473">
    <property type="entry name" value="EF-hand"/>
    <property type="match status" value="1"/>
</dbReference>
<evidence type="ECO:0000256" key="3">
    <source>
        <dbReference type="ARBA" id="ARBA00022723"/>
    </source>
</evidence>
<evidence type="ECO:0000313" key="9">
    <source>
        <dbReference type="Proteomes" id="UP000604046"/>
    </source>
</evidence>
<dbReference type="GO" id="GO:0016787">
    <property type="term" value="F:hydrolase activity"/>
    <property type="evidence" value="ECO:0007669"/>
    <property type="project" value="InterPro"/>
</dbReference>
<comment type="similarity">
    <text evidence="2">Belongs to the PPP phosphatase family.</text>
</comment>
<dbReference type="PANTHER" id="PTHR45668">
    <property type="entry name" value="SERINE/THREONINE-PROTEIN PHOSPHATASE 5-RELATED"/>
    <property type="match status" value="1"/>
</dbReference>
<protein>
    <submittedName>
        <fullName evidence="8">Pph-5 protein</fullName>
    </submittedName>
</protein>
<organism evidence="8 9">
    <name type="scientific">Symbiodinium natans</name>
    <dbReference type="NCBI Taxonomy" id="878477"/>
    <lineage>
        <taxon>Eukaryota</taxon>
        <taxon>Sar</taxon>
        <taxon>Alveolata</taxon>
        <taxon>Dinophyceae</taxon>
        <taxon>Suessiales</taxon>
        <taxon>Symbiodiniaceae</taxon>
        <taxon>Symbiodinium</taxon>
    </lineage>
</organism>
<feature type="compositionally biased region" description="Basic and acidic residues" evidence="6">
    <location>
        <begin position="26"/>
        <end position="35"/>
    </location>
</feature>
<evidence type="ECO:0000259" key="7">
    <source>
        <dbReference type="PROSITE" id="PS50222"/>
    </source>
</evidence>
<dbReference type="Gene3D" id="3.60.21.10">
    <property type="match status" value="1"/>
</dbReference>
<dbReference type="PRINTS" id="PR00114">
    <property type="entry name" value="STPHPHTASE"/>
</dbReference>
<dbReference type="PROSITE" id="PS50222">
    <property type="entry name" value="EF_HAND_2"/>
    <property type="match status" value="1"/>
</dbReference>
<dbReference type="SMART" id="SM00156">
    <property type="entry name" value="PP2Ac"/>
    <property type="match status" value="1"/>
</dbReference>
<dbReference type="SUPFAM" id="SSF56300">
    <property type="entry name" value="Metallo-dependent phosphatases"/>
    <property type="match status" value="1"/>
</dbReference>
<proteinExistence type="inferred from homology"/>
<dbReference type="Gene3D" id="1.10.238.10">
    <property type="entry name" value="EF-hand"/>
    <property type="match status" value="1"/>
</dbReference>
<comment type="cofactor">
    <cofactor evidence="1">
        <name>Mn(2+)</name>
        <dbReference type="ChEBI" id="CHEBI:29035"/>
    </cofactor>
</comment>
<evidence type="ECO:0000256" key="2">
    <source>
        <dbReference type="ARBA" id="ARBA00008294"/>
    </source>
</evidence>
<dbReference type="PANTHER" id="PTHR45668:SF5">
    <property type="entry name" value="SERINE_THREONINE-PROTEIN PHOSPHATASE 5"/>
    <property type="match status" value="1"/>
</dbReference>
<sequence length="694" mass="77010">MAQPDVMLPCSVKGRAAGKEEEDDPNERSTCDPESPHSSSGFGTLPAEQETLEEEDAQEEEAVNVRPAPGLSLTKERAMALQVELMAQYSAPTFQNQLHALTRTHEPGSSKFRSGLCKLVRRVQLDVIPRYGFSASDEGVESMLVLFRSLAKDPDIEVNGVVINDLLQVKLPPMETNHSNRIIEKPLSKYRLLDMLRCQLIEFSQVKFQMDVKELKKCADYNSGRVFDPAKPLERAFEDPEGYFHLEGRADLALTVHKFLLPRHGFEPSKEGVKDMIRHCAPFVQDPEVANLLDRVNEKLGMSAAACRRQVILATSQIFVVHGGLFRIPEVTLERLRTLPYRRPYPLGLSEEERASGKDWTEDEKILFDAQWADPVDTLGNTRSSRGSMVMNFGPDVTRKFLQDNGLALCIRSHQVPRTLQGFELQHDGRLLTVFSASNYGGRMANTGAVAVLRRGPAAERKADLSLRFPCGLRLECTEHEFPQSSAATSAAASAAAGLERFDAGAAEDAALQDALALICFERDAILERCASADPAQTGTIDFEIFQQALHELCSPKVSWQRVFFPKRAVPARVAYAQLLASVKVEWNALQPAALTRLVRAMLLGEIHLAGLHAIFDLSQDGLVSVQELQQALKLLLPQLSEDQAAEVSRLIDPEMTELRFGTVVDRLLGFVPPLDLVEQSLAEELSDLREFCA</sequence>
<evidence type="ECO:0000313" key="8">
    <source>
        <dbReference type="EMBL" id="CAE7511123.1"/>
    </source>
</evidence>
<dbReference type="Proteomes" id="UP000604046">
    <property type="component" value="Unassembled WGS sequence"/>
</dbReference>
<evidence type="ECO:0000256" key="4">
    <source>
        <dbReference type="ARBA" id="ARBA00022837"/>
    </source>
</evidence>
<keyword evidence="4" id="KW-0106">Calcium</keyword>
<keyword evidence="9" id="KW-1185">Reference proteome</keyword>
<feature type="region of interest" description="Disordered" evidence="6">
    <location>
        <begin position="1"/>
        <end position="70"/>
    </location>
</feature>
<evidence type="ECO:0000256" key="6">
    <source>
        <dbReference type="SAM" id="MobiDB-lite"/>
    </source>
</evidence>
<dbReference type="PROSITE" id="PS00018">
    <property type="entry name" value="EF_HAND_1"/>
    <property type="match status" value="1"/>
</dbReference>
<evidence type="ECO:0000256" key="5">
    <source>
        <dbReference type="ARBA" id="ARBA00023211"/>
    </source>
</evidence>
<dbReference type="EMBL" id="CAJNDS010002523">
    <property type="protein sequence ID" value="CAE7511123.1"/>
    <property type="molecule type" value="Genomic_DNA"/>
</dbReference>
<dbReference type="Pfam" id="PF00149">
    <property type="entry name" value="Metallophos"/>
    <property type="match status" value="1"/>
</dbReference>
<dbReference type="InterPro" id="IPR006186">
    <property type="entry name" value="Ser/Thr-sp_prot-phosphatase"/>
</dbReference>
<feature type="domain" description="EF-hand" evidence="7">
    <location>
        <begin position="604"/>
        <end position="639"/>
    </location>
</feature>
<dbReference type="InterPro" id="IPR029052">
    <property type="entry name" value="Metallo-depent_PP-like"/>
</dbReference>
<feature type="compositionally biased region" description="Acidic residues" evidence="6">
    <location>
        <begin position="50"/>
        <end position="62"/>
    </location>
</feature>
<dbReference type="InterPro" id="IPR002048">
    <property type="entry name" value="EF_hand_dom"/>
</dbReference>
<dbReference type="InterPro" id="IPR004843">
    <property type="entry name" value="Calcineurin-like_PHP"/>
</dbReference>
<accession>A0A812SZM0</accession>
<dbReference type="InterPro" id="IPR018247">
    <property type="entry name" value="EF_Hand_1_Ca_BS"/>
</dbReference>
<keyword evidence="5" id="KW-0464">Manganese</keyword>
<name>A0A812SZM0_9DINO</name>